<sequence length="581" mass="63772">MGANWVNSVLVAALFVIAWFIYQYQAPWQLYRRRAWLAHYTQSGGALRRLLWRQTFAMLLLSVQALIAALLLIVFASGLERLEWYVLWAALPFFFLIVISPPKILVREISPTLVALASLRVAVIVITIITAIALVALTLFWLEAPDYRGSNIRSLLLSEYEAGSQAGGPLFGVLFGLNSSLDAGLWFVMQSAADATMALPRGVKIFAWSSFLIVKTATAALFWTALAGFLAFVWAFRGMARLAPPRLPGNGQMAFGLVIVLTLFGSSFLYSPGWLSLMRPESLTQFAGLQSNCVSPQKKRQMKAESAQHLEIQSNAGLGRIESRMDDQLNAIYLSAEQGVDEFLDWHYSIRGQYSQLGVWAASRLGGQSYESFIQSRMASYISAPMEEKLSALDSDLQSAFEFEVASLGRQHASYLDSLMDEDCLQFGLAVPTLPAQLARTTAGLGSIAGLSSYAATRLGFRFAMQRGGQAVATRSASRFASRAATSGVSSSSGVLCGPMVVVCAPVLAAGAWLGTDWLINRADEAMHREELKQVIMEALSNDRVERAAGLMGAYSLAMEDIENDVQNWQQQRYRILRDGI</sequence>
<keyword evidence="3" id="KW-1185">Reference proteome</keyword>
<dbReference type="Proteomes" id="UP000627715">
    <property type="component" value="Unassembled WGS sequence"/>
</dbReference>
<keyword evidence="1" id="KW-1133">Transmembrane helix</keyword>
<feature type="transmembrane region" description="Helical" evidence="1">
    <location>
        <begin position="210"/>
        <end position="234"/>
    </location>
</feature>
<gene>
    <name evidence="2" type="ORF">GCM10011403_05150</name>
</gene>
<evidence type="ECO:0000256" key="1">
    <source>
        <dbReference type="SAM" id="Phobius"/>
    </source>
</evidence>
<feature type="transmembrane region" description="Helical" evidence="1">
    <location>
        <begin position="6"/>
        <end position="24"/>
    </location>
</feature>
<accession>A0A917GMH3</accession>
<keyword evidence="1" id="KW-0812">Transmembrane</keyword>
<evidence type="ECO:0000313" key="2">
    <source>
        <dbReference type="EMBL" id="GGG50984.1"/>
    </source>
</evidence>
<protein>
    <submittedName>
        <fullName evidence="2">Uncharacterized protein</fullName>
    </submittedName>
</protein>
<dbReference type="AlphaFoldDB" id="A0A917GMH3"/>
<dbReference type="OrthoDB" id="3199629at2"/>
<evidence type="ECO:0000313" key="3">
    <source>
        <dbReference type="Proteomes" id="UP000627715"/>
    </source>
</evidence>
<name>A0A917GMH3_9GAMM</name>
<feature type="transmembrane region" description="Helical" evidence="1">
    <location>
        <begin position="254"/>
        <end position="275"/>
    </location>
</feature>
<feature type="transmembrane region" description="Helical" evidence="1">
    <location>
        <begin position="118"/>
        <end position="142"/>
    </location>
</feature>
<proteinExistence type="predicted"/>
<organism evidence="2 3">
    <name type="scientific">Pseudohongiella nitratireducens</name>
    <dbReference type="NCBI Taxonomy" id="1768907"/>
    <lineage>
        <taxon>Bacteria</taxon>
        <taxon>Pseudomonadati</taxon>
        <taxon>Pseudomonadota</taxon>
        <taxon>Gammaproteobacteria</taxon>
        <taxon>Pseudomonadales</taxon>
        <taxon>Pseudohongiellaceae</taxon>
        <taxon>Pseudohongiella</taxon>
    </lineage>
</organism>
<feature type="transmembrane region" description="Helical" evidence="1">
    <location>
        <begin position="85"/>
        <end position="106"/>
    </location>
</feature>
<reference evidence="2" key="2">
    <citation type="submission" date="2020-09" db="EMBL/GenBank/DDBJ databases">
        <authorList>
            <person name="Sun Q."/>
            <person name="Zhou Y."/>
        </authorList>
    </citation>
    <scope>NUCLEOTIDE SEQUENCE</scope>
    <source>
        <strain evidence="2">CGMCC 1.15425</strain>
    </source>
</reference>
<dbReference type="RefSeq" id="WP_068811563.1">
    <property type="nucleotide sequence ID" value="NZ_BMIY01000002.1"/>
</dbReference>
<feature type="transmembrane region" description="Helical" evidence="1">
    <location>
        <begin position="56"/>
        <end position="79"/>
    </location>
</feature>
<keyword evidence="1" id="KW-0472">Membrane</keyword>
<comment type="caution">
    <text evidence="2">The sequence shown here is derived from an EMBL/GenBank/DDBJ whole genome shotgun (WGS) entry which is preliminary data.</text>
</comment>
<dbReference type="EMBL" id="BMIY01000002">
    <property type="protein sequence ID" value="GGG50984.1"/>
    <property type="molecule type" value="Genomic_DNA"/>
</dbReference>
<reference evidence="2" key="1">
    <citation type="journal article" date="2014" name="Int. J. Syst. Evol. Microbiol.">
        <title>Complete genome sequence of Corynebacterium casei LMG S-19264T (=DSM 44701T), isolated from a smear-ripened cheese.</title>
        <authorList>
            <consortium name="US DOE Joint Genome Institute (JGI-PGF)"/>
            <person name="Walter F."/>
            <person name="Albersmeier A."/>
            <person name="Kalinowski J."/>
            <person name="Ruckert C."/>
        </authorList>
    </citation>
    <scope>NUCLEOTIDE SEQUENCE</scope>
    <source>
        <strain evidence="2">CGMCC 1.15425</strain>
    </source>
</reference>